<dbReference type="EMBL" id="CAJEWN010000108">
    <property type="protein sequence ID" value="CAD2165168.1"/>
    <property type="molecule type" value="Genomic_DNA"/>
</dbReference>
<dbReference type="PANTHER" id="PTHR47611">
    <property type="entry name" value="HAT DIMERISATION DOMAIN, C-TERMINAL"/>
    <property type="match status" value="1"/>
</dbReference>
<evidence type="ECO:0000313" key="2">
    <source>
        <dbReference type="EMBL" id="CAD2165168.1"/>
    </source>
</evidence>
<dbReference type="PANTHER" id="PTHR47611:SF1">
    <property type="entry name" value="CCHC-TYPE DOMAIN-CONTAINING PROTEIN"/>
    <property type="match status" value="1"/>
</dbReference>
<gene>
    <name evidence="2" type="ORF">MENT_LOCUS17009</name>
</gene>
<proteinExistence type="predicted"/>
<dbReference type="InterPro" id="IPR012337">
    <property type="entry name" value="RNaseH-like_sf"/>
</dbReference>
<comment type="caution">
    <text evidence="2">The sequence shown here is derived from an EMBL/GenBank/DDBJ whole genome shotgun (WGS) entry which is preliminary data.</text>
</comment>
<evidence type="ECO:0000259" key="1">
    <source>
        <dbReference type="Pfam" id="PF05699"/>
    </source>
</evidence>
<dbReference type="AlphaFoldDB" id="A0A6V7UT00"/>
<dbReference type="OrthoDB" id="1607513at2759"/>
<sequence length="202" mass="23425">MLFHPRFAFDEEYLPRFEWDILEEEFIHLSIKNNESECLESFSTEDIDEQVSNDFSLIDEDSMEVDLWERKTKSPAAVSQKSSDSQRELKAAYKAEFNLLRHGIERPLRNENVFEWWSKNKLRFPLIAEGAKCFLSVPATSVSSERTFSMAGLLYGNTLRNRLGAQMAENLMLIKASLKKTMLAPSVEIDEEELECEEIDEL</sequence>
<dbReference type="SUPFAM" id="SSF53098">
    <property type="entry name" value="Ribonuclease H-like"/>
    <property type="match status" value="1"/>
</dbReference>
<dbReference type="InterPro" id="IPR008906">
    <property type="entry name" value="HATC_C_dom"/>
</dbReference>
<reference evidence="2 3" key="1">
    <citation type="submission" date="2020-08" db="EMBL/GenBank/DDBJ databases">
        <authorList>
            <person name="Koutsovoulos G."/>
            <person name="Danchin GJ E."/>
        </authorList>
    </citation>
    <scope>NUCLEOTIDE SEQUENCE [LARGE SCALE GENOMIC DNA]</scope>
</reference>
<feature type="domain" description="HAT C-terminal dimerisation" evidence="1">
    <location>
        <begin position="103"/>
        <end position="176"/>
    </location>
</feature>
<dbReference type="GO" id="GO:0046983">
    <property type="term" value="F:protein dimerization activity"/>
    <property type="evidence" value="ECO:0007669"/>
    <property type="project" value="InterPro"/>
</dbReference>
<protein>
    <recommendedName>
        <fullName evidence="1">HAT C-terminal dimerisation domain-containing protein</fullName>
    </recommendedName>
</protein>
<accession>A0A6V7UT00</accession>
<organism evidence="2 3">
    <name type="scientific">Meloidogyne enterolobii</name>
    <name type="common">Root-knot nematode worm</name>
    <name type="synonym">Meloidogyne mayaguensis</name>
    <dbReference type="NCBI Taxonomy" id="390850"/>
    <lineage>
        <taxon>Eukaryota</taxon>
        <taxon>Metazoa</taxon>
        <taxon>Ecdysozoa</taxon>
        <taxon>Nematoda</taxon>
        <taxon>Chromadorea</taxon>
        <taxon>Rhabditida</taxon>
        <taxon>Tylenchina</taxon>
        <taxon>Tylenchomorpha</taxon>
        <taxon>Tylenchoidea</taxon>
        <taxon>Meloidogynidae</taxon>
        <taxon>Meloidogyninae</taxon>
        <taxon>Meloidogyne</taxon>
    </lineage>
</organism>
<dbReference type="Proteomes" id="UP000580250">
    <property type="component" value="Unassembled WGS sequence"/>
</dbReference>
<dbReference type="Pfam" id="PF05699">
    <property type="entry name" value="Dimer_Tnp_hAT"/>
    <property type="match status" value="1"/>
</dbReference>
<evidence type="ECO:0000313" key="3">
    <source>
        <dbReference type="Proteomes" id="UP000580250"/>
    </source>
</evidence>
<name>A0A6V7UT00_MELEN</name>